<name>A0A1G7HZ54_9BACT</name>
<dbReference type="GO" id="GO:0005524">
    <property type="term" value="F:ATP binding"/>
    <property type="evidence" value="ECO:0007669"/>
    <property type="project" value="UniProtKB-KW"/>
</dbReference>
<dbReference type="GO" id="GO:0016887">
    <property type="term" value="F:ATP hydrolysis activity"/>
    <property type="evidence" value="ECO:0007669"/>
    <property type="project" value="InterPro"/>
</dbReference>
<feature type="domain" description="ABC transmembrane type-1" evidence="11">
    <location>
        <begin position="30"/>
        <end position="311"/>
    </location>
</feature>
<keyword evidence="2" id="KW-0813">Transport</keyword>
<evidence type="ECO:0000313" key="13">
    <source>
        <dbReference type="Proteomes" id="UP000182427"/>
    </source>
</evidence>
<evidence type="ECO:0000256" key="5">
    <source>
        <dbReference type="ARBA" id="ARBA00022741"/>
    </source>
</evidence>
<feature type="transmembrane region" description="Helical" evidence="9">
    <location>
        <begin position="68"/>
        <end position="90"/>
    </location>
</feature>
<dbReference type="SUPFAM" id="SSF52540">
    <property type="entry name" value="P-loop containing nucleoside triphosphate hydrolases"/>
    <property type="match status" value="1"/>
</dbReference>
<keyword evidence="5" id="KW-0547">Nucleotide-binding</keyword>
<feature type="transmembrane region" description="Helical" evidence="9">
    <location>
        <begin position="143"/>
        <end position="162"/>
    </location>
</feature>
<dbReference type="Proteomes" id="UP000182427">
    <property type="component" value="Chromosome I"/>
</dbReference>
<organism evidence="12 13">
    <name type="scientific">Terriglobus roseus</name>
    <dbReference type="NCBI Taxonomy" id="392734"/>
    <lineage>
        <taxon>Bacteria</taxon>
        <taxon>Pseudomonadati</taxon>
        <taxon>Acidobacteriota</taxon>
        <taxon>Terriglobia</taxon>
        <taxon>Terriglobales</taxon>
        <taxon>Acidobacteriaceae</taxon>
        <taxon>Terriglobus</taxon>
    </lineage>
</organism>
<evidence type="ECO:0000259" key="10">
    <source>
        <dbReference type="PROSITE" id="PS50893"/>
    </source>
</evidence>
<proteinExistence type="predicted"/>
<feature type="transmembrane region" description="Helical" evidence="9">
    <location>
        <begin position="168"/>
        <end position="186"/>
    </location>
</feature>
<dbReference type="Gene3D" id="3.40.50.300">
    <property type="entry name" value="P-loop containing nucleotide triphosphate hydrolases"/>
    <property type="match status" value="1"/>
</dbReference>
<feature type="transmembrane region" description="Helical" evidence="9">
    <location>
        <begin position="303"/>
        <end position="320"/>
    </location>
</feature>
<evidence type="ECO:0000259" key="11">
    <source>
        <dbReference type="PROSITE" id="PS50929"/>
    </source>
</evidence>
<keyword evidence="4 9" id="KW-0812">Transmembrane</keyword>
<evidence type="ECO:0000256" key="4">
    <source>
        <dbReference type="ARBA" id="ARBA00022692"/>
    </source>
</evidence>
<dbReference type="PROSITE" id="PS50893">
    <property type="entry name" value="ABC_TRANSPORTER_2"/>
    <property type="match status" value="1"/>
</dbReference>
<feature type="transmembrane region" description="Helical" evidence="9">
    <location>
        <begin position="267"/>
        <end position="291"/>
    </location>
</feature>
<comment type="subcellular location">
    <subcellularLocation>
        <location evidence="1">Cell membrane</location>
        <topology evidence="1">Multi-pass membrane protein</topology>
    </subcellularLocation>
</comment>
<evidence type="ECO:0000256" key="3">
    <source>
        <dbReference type="ARBA" id="ARBA00022475"/>
    </source>
</evidence>
<dbReference type="CDD" id="cd07346">
    <property type="entry name" value="ABC_6TM_exporters"/>
    <property type="match status" value="1"/>
</dbReference>
<dbReference type="Gene3D" id="1.20.1560.10">
    <property type="entry name" value="ABC transporter type 1, transmembrane domain"/>
    <property type="match status" value="1"/>
</dbReference>
<dbReference type="GO" id="GO:0015421">
    <property type="term" value="F:ABC-type oligopeptide transporter activity"/>
    <property type="evidence" value="ECO:0007669"/>
    <property type="project" value="TreeGrafter"/>
</dbReference>
<reference evidence="12 13" key="1">
    <citation type="submission" date="2016-10" db="EMBL/GenBank/DDBJ databases">
        <authorList>
            <person name="de Groot N.N."/>
        </authorList>
    </citation>
    <scope>NUCLEOTIDE SEQUENCE [LARGE SCALE GENOMIC DNA]</scope>
    <source>
        <strain evidence="12 13">GAS232</strain>
    </source>
</reference>
<dbReference type="RefSeq" id="WP_172838164.1">
    <property type="nucleotide sequence ID" value="NZ_LT629690.1"/>
</dbReference>
<dbReference type="InterPro" id="IPR027417">
    <property type="entry name" value="P-loop_NTPase"/>
</dbReference>
<keyword evidence="6 12" id="KW-0067">ATP-binding</keyword>
<evidence type="ECO:0000313" key="12">
    <source>
        <dbReference type="EMBL" id="SDF05762.1"/>
    </source>
</evidence>
<dbReference type="InterPro" id="IPR003593">
    <property type="entry name" value="AAA+_ATPase"/>
</dbReference>
<keyword evidence="3" id="KW-1003">Cell membrane</keyword>
<evidence type="ECO:0000256" key="7">
    <source>
        <dbReference type="ARBA" id="ARBA00022989"/>
    </source>
</evidence>
<dbReference type="SMART" id="SM00382">
    <property type="entry name" value="AAA"/>
    <property type="match status" value="1"/>
</dbReference>
<evidence type="ECO:0000256" key="2">
    <source>
        <dbReference type="ARBA" id="ARBA00022448"/>
    </source>
</evidence>
<dbReference type="PANTHER" id="PTHR43394:SF1">
    <property type="entry name" value="ATP-BINDING CASSETTE SUB-FAMILY B MEMBER 10, MITOCHONDRIAL"/>
    <property type="match status" value="1"/>
</dbReference>
<gene>
    <name evidence="12" type="ORF">SAMN05444167_1265</name>
</gene>
<dbReference type="InterPro" id="IPR003439">
    <property type="entry name" value="ABC_transporter-like_ATP-bd"/>
</dbReference>
<keyword evidence="13" id="KW-1185">Reference proteome</keyword>
<dbReference type="InterPro" id="IPR017871">
    <property type="entry name" value="ABC_transporter-like_CS"/>
</dbReference>
<dbReference type="AlphaFoldDB" id="A0A1G7HZ54"/>
<feature type="domain" description="ABC transporter" evidence="10">
    <location>
        <begin position="345"/>
        <end position="579"/>
    </location>
</feature>
<feature type="transmembrane region" description="Helical" evidence="9">
    <location>
        <begin position="238"/>
        <end position="255"/>
    </location>
</feature>
<sequence>MQQKERASIPYRQYRRAMVFVAPFWRGLTFVLLLGLFSTVVSLAQPYISRLLIDNALLRHNMSALLRIAFLMLAVTVVGFVVNALSNYVYTRVSAESLFQMRLAVFEHLQRLSPRYFARQKLGDIVSRINNDIGEVQRVCSDTLLSVFSNVLFLVGSLFMMAWLNPRLMLASVCLLPISIFALRHYQNRLMIHTAELRQRSSDLGSFLIEAIMGLRLIVTSTAEQRETQKFRNHNSRFVASLLSMQMTSFYASALPGTVLTLSTAIVFLYGGSLVIHGALTVGAFVAFLAYHVKLLGPVQNLLGIYTSLLTGGVSLARVFEVLDVPVEVIEANDPTSLVPLQSEIRLENVSFRYLPNVPVLEDVSMRLRKGRLHVLVGPSGAGKSTVGDLLVRFFDVHAGKITVDGENIRDFSLSDLRSMIAVVEQTPYLFHASVRENIAYAHPEATISQIHEAARQAGIHEFLQRLPERYETMIGERGSTLSVGERQRIALARALLRDPQVLVLDEPTSALDPEAEAIVTDELTNNLRGRTTLVITHRASLVHAADYVFVLSGGRIIQEGAPHALPQGDGAWVQSFGRETVQVETATV</sequence>
<evidence type="ECO:0000256" key="9">
    <source>
        <dbReference type="SAM" id="Phobius"/>
    </source>
</evidence>
<evidence type="ECO:0000256" key="6">
    <source>
        <dbReference type="ARBA" id="ARBA00022840"/>
    </source>
</evidence>
<protein>
    <submittedName>
        <fullName evidence="12">ATP-binding cassette, subfamily B</fullName>
    </submittedName>
</protein>
<keyword evidence="8 9" id="KW-0472">Membrane</keyword>
<dbReference type="PANTHER" id="PTHR43394">
    <property type="entry name" value="ATP-DEPENDENT PERMEASE MDL1, MITOCHONDRIAL"/>
    <property type="match status" value="1"/>
</dbReference>
<dbReference type="FunFam" id="3.40.50.300:FF:000221">
    <property type="entry name" value="Multidrug ABC transporter ATP-binding protein"/>
    <property type="match status" value="1"/>
</dbReference>
<dbReference type="PROSITE" id="PS00211">
    <property type="entry name" value="ABC_TRANSPORTER_1"/>
    <property type="match status" value="1"/>
</dbReference>
<evidence type="ECO:0000256" key="8">
    <source>
        <dbReference type="ARBA" id="ARBA00023136"/>
    </source>
</evidence>
<keyword evidence="7 9" id="KW-1133">Transmembrane helix</keyword>
<accession>A0A1G7HZ54</accession>
<dbReference type="Pfam" id="PF00005">
    <property type="entry name" value="ABC_tran"/>
    <property type="match status" value="1"/>
</dbReference>
<dbReference type="InterPro" id="IPR039421">
    <property type="entry name" value="Type_1_exporter"/>
</dbReference>
<dbReference type="PROSITE" id="PS50929">
    <property type="entry name" value="ABC_TM1F"/>
    <property type="match status" value="1"/>
</dbReference>
<evidence type="ECO:0000256" key="1">
    <source>
        <dbReference type="ARBA" id="ARBA00004651"/>
    </source>
</evidence>
<dbReference type="GO" id="GO:0005886">
    <property type="term" value="C:plasma membrane"/>
    <property type="evidence" value="ECO:0007669"/>
    <property type="project" value="UniProtKB-SubCell"/>
</dbReference>
<dbReference type="InterPro" id="IPR036640">
    <property type="entry name" value="ABC1_TM_sf"/>
</dbReference>
<dbReference type="InterPro" id="IPR011527">
    <property type="entry name" value="ABC1_TM_dom"/>
</dbReference>
<dbReference type="Pfam" id="PF00664">
    <property type="entry name" value="ABC_membrane"/>
    <property type="match status" value="1"/>
</dbReference>
<dbReference type="SUPFAM" id="SSF90123">
    <property type="entry name" value="ABC transporter transmembrane region"/>
    <property type="match status" value="1"/>
</dbReference>
<dbReference type="EMBL" id="LT629690">
    <property type="protein sequence ID" value="SDF05762.1"/>
    <property type="molecule type" value="Genomic_DNA"/>
</dbReference>